<evidence type="ECO:0000313" key="1">
    <source>
        <dbReference type="EMBL" id="KAJ3554116.1"/>
    </source>
</evidence>
<organism evidence="1 2">
    <name type="scientific">Phlebia brevispora</name>
    <dbReference type="NCBI Taxonomy" id="194682"/>
    <lineage>
        <taxon>Eukaryota</taxon>
        <taxon>Fungi</taxon>
        <taxon>Dikarya</taxon>
        <taxon>Basidiomycota</taxon>
        <taxon>Agaricomycotina</taxon>
        <taxon>Agaricomycetes</taxon>
        <taxon>Polyporales</taxon>
        <taxon>Meruliaceae</taxon>
        <taxon>Phlebia</taxon>
    </lineage>
</organism>
<sequence length="1026" mass="111657">MGQAAEIYAEQLNSLSLGHPLWFPDPTAEGEVQIGDVGYIHDGRFRRLFNITRGRDHRWNFRGVPEGFEPLDAIGGMRLNDRNFLSPGVLGSSSMRTTLVTPSVMMNINAVAQCGISCGFECSGQHGALLALKSSAACDTIDRSLKLEKYIRRNHRAWHTFARETLGLNCRPEELVCISGCIKTSEWTVAAFLKDESSHGAMIRGQLGPVASVGCEVQITQSREMAARHHSGPVRPRAARPVVAAEGSRIPVPTPTVVDHAQENDQTVFIHYYKVKYRRLYPRVPKVIKAAAGPHRLPDPERRPESDGIPAGECDSEDDDEDDDVEIEATPSRHHPNSPLDSLLEYLLESTDAEVALASHDHLYSFLKGASPSELTVLLRSSPPSVRVEQGMAVLADKRDRQTGLTGSENDDTHFDASHSGCASASQRRDSLHRLGGSRETEGAAGPGRLATNLASGPVFSANKPATSPGAEMRHPELRLELPRVRSEEAWRPDEMHQAPSSDDPGRGFYGPLPDSPGLYGCRSPTDSPRDHFYVAGRSRMVEGAAAPEQPLPIPSSVRKPKNSDILPGDAKGMPALDTSTQPPRSSRKSNDGPAVQRPSWRTVQRKRRPRGSISTLKSGFPANVLTSSMSTYRPPSPPVWSASSIGPSRRVGVEDEIESHSWADDSDDESLKFPPVSLTPLDTRSPGLFGPRSPRGSPQDSSPVMGGGKTVLVESAADAERRLASKQAFSADEVTQHERLGDFFSKMLKQPQTPVVEASVRASEHSEQDPKILPTSRAEEVHDQKAPDGETVRQLDDDAMDSYQVDMNKQLALAAMFVVTVAMFLVALYGSGDDGKQISPGQPLHGTLDTSSVRQHEAVPSGARSHVTLVAVPWCLSFVIGLVSTVSALTSSACLLGYRSADLRNPVPRDLKAILQQTILISLSTILLLLELALIFFFTGVASAIARTPPYAIFPSYPPIHTVLQLLPVVLPSTIRLSVCFNDLPLHQPTFPLALDAGRVICRIWLKSNTRSGSRFPAYIGYRLE</sequence>
<reference evidence="1" key="1">
    <citation type="submission" date="2022-07" db="EMBL/GenBank/DDBJ databases">
        <title>Genome Sequence of Phlebia brevispora.</title>
        <authorList>
            <person name="Buettner E."/>
        </authorList>
    </citation>
    <scope>NUCLEOTIDE SEQUENCE</scope>
    <source>
        <strain evidence="1">MPL23</strain>
    </source>
</reference>
<proteinExistence type="predicted"/>
<dbReference type="EMBL" id="JANHOG010000463">
    <property type="protein sequence ID" value="KAJ3554116.1"/>
    <property type="molecule type" value="Genomic_DNA"/>
</dbReference>
<keyword evidence="2" id="KW-1185">Reference proteome</keyword>
<evidence type="ECO:0000313" key="2">
    <source>
        <dbReference type="Proteomes" id="UP001148662"/>
    </source>
</evidence>
<gene>
    <name evidence="1" type="ORF">NM688_g3274</name>
</gene>
<comment type="caution">
    <text evidence="1">The sequence shown here is derived from an EMBL/GenBank/DDBJ whole genome shotgun (WGS) entry which is preliminary data.</text>
</comment>
<accession>A0ACC1T630</accession>
<protein>
    <submittedName>
        <fullName evidence="1">Uncharacterized protein</fullName>
    </submittedName>
</protein>
<name>A0ACC1T630_9APHY</name>
<dbReference type="Proteomes" id="UP001148662">
    <property type="component" value="Unassembled WGS sequence"/>
</dbReference>